<dbReference type="AlphaFoldDB" id="A0A6I0LN79"/>
<evidence type="ECO:0000313" key="2">
    <source>
        <dbReference type="Proteomes" id="UP000487989"/>
    </source>
</evidence>
<dbReference type="Proteomes" id="UP000487989">
    <property type="component" value="Unassembled WGS sequence"/>
</dbReference>
<sequence length="131" mass="15410">MRINLTKEQQELFNNNFNKSAYKQAKQVIQEAISKAKTFEDLWNSLNSYERDNGFNDDYSIIYCEVELDRSHMETDSDYVGVDFNIYWNDDTNKGHIETVSLHTSDTPDGEVELICFIHPDTCEITEWCYD</sequence>
<reference evidence="1 2" key="1">
    <citation type="journal article" date="2019" name="Nat. Med.">
        <title>A library of human gut bacterial isolates paired with longitudinal multiomics data enables mechanistic microbiome research.</title>
        <authorList>
            <person name="Poyet M."/>
            <person name="Groussin M."/>
            <person name="Gibbons S.M."/>
            <person name="Avila-Pacheco J."/>
            <person name="Jiang X."/>
            <person name="Kearney S.M."/>
            <person name="Perrotta A.R."/>
            <person name="Berdy B."/>
            <person name="Zhao S."/>
            <person name="Lieberman T.D."/>
            <person name="Swanson P.K."/>
            <person name="Smith M."/>
            <person name="Roesemann S."/>
            <person name="Alexander J.E."/>
            <person name="Rich S.A."/>
            <person name="Livny J."/>
            <person name="Vlamakis H."/>
            <person name="Clish C."/>
            <person name="Bullock K."/>
            <person name="Deik A."/>
            <person name="Scott J."/>
            <person name="Pierce K.A."/>
            <person name="Xavier R.J."/>
            <person name="Alm E.J."/>
        </authorList>
    </citation>
    <scope>NUCLEOTIDE SEQUENCE [LARGE SCALE GENOMIC DNA]</scope>
    <source>
        <strain evidence="1 2">BIOML-A3</strain>
    </source>
</reference>
<dbReference type="EMBL" id="WCTJ01000039">
    <property type="protein sequence ID" value="KAB4248387.1"/>
    <property type="molecule type" value="Genomic_DNA"/>
</dbReference>
<organism evidence="1 2">
    <name type="scientific">Bacteroides uniformis</name>
    <dbReference type="NCBI Taxonomy" id="820"/>
    <lineage>
        <taxon>Bacteria</taxon>
        <taxon>Pseudomonadati</taxon>
        <taxon>Bacteroidota</taxon>
        <taxon>Bacteroidia</taxon>
        <taxon>Bacteroidales</taxon>
        <taxon>Bacteroidaceae</taxon>
        <taxon>Bacteroides</taxon>
    </lineage>
</organism>
<proteinExistence type="predicted"/>
<evidence type="ECO:0000313" key="1">
    <source>
        <dbReference type="EMBL" id="KAB4248387.1"/>
    </source>
</evidence>
<gene>
    <name evidence="1" type="ORF">GAP48_18735</name>
</gene>
<dbReference type="RefSeq" id="WP_151882036.1">
    <property type="nucleotide sequence ID" value="NZ_WCTH01000011.1"/>
</dbReference>
<name>A0A6I0LN79_BACUN</name>
<accession>A0A6I0LN79</accession>
<protein>
    <submittedName>
        <fullName evidence="1">Uncharacterized protein</fullName>
    </submittedName>
</protein>
<comment type="caution">
    <text evidence="1">The sequence shown here is derived from an EMBL/GenBank/DDBJ whole genome shotgun (WGS) entry which is preliminary data.</text>
</comment>